<evidence type="ECO:0000256" key="6">
    <source>
        <dbReference type="ARBA" id="ARBA00022989"/>
    </source>
</evidence>
<evidence type="ECO:0000256" key="2">
    <source>
        <dbReference type="ARBA" id="ARBA00007727"/>
    </source>
</evidence>
<keyword evidence="7" id="KW-0333">Golgi apparatus</keyword>
<evidence type="ECO:0000313" key="13">
    <source>
        <dbReference type="Proteomes" id="UP000823388"/>
    </source>
</evidence>
<evidence type="ECO:0000256" key="4">
    <source>
        <dbReference type="ARBA" id="ARBA00022692"/>
    </source>
</evidence>
<evidence type="ECO:0000313" key="12">
    <source>
        <dbReference type="EMBL" id="KAG2541545.1"/>
    </source>
</evidence>
<keyword evidence="4" id="KW-0812">Transmembrane</keyword>
<gene>
    <name evidence="12" type="ORF">PVAP13_9NG685300</name>
</gene>
<evidence type="ECO:0000256" key="7">
    <source>
        <dbReference type="ARBA" id="ARBA00023034"/>
    </source>
</evidence>
<keyword evidence="5" id="KW-0735">Signal-anchor</keyword>
<dbReference type="OrthoDB" id="1839666at2759"/>
<evidence type="ECO:0000259" key="10">
    <source>
        <dbReference type="Pfam" id="PF13839"/>
    </source>
</evidence>
<reference evidence="12" key="1">
    <citation type="submission" date="2020-05" db="EMBL/GenBank/DDBJ databases">
        <title>WGS assembly of Panicum virgatum.</title>
        <authorList>
            <person name="Lovell J.T."/>
            <person name="Jenkins J."/>
            <person name="Shu S."/>
            <person name="Juenger T.E."/>
            <person name="Schmutz J."/>
        </authorList>
    </citation>
    <scope>NUCLEOTIDE SEQUENCE</scope>
    <source>
        <strain evidence="12">AP13</strain>
    </source>
</reference>
<evidence type="ECO:0000256" key="8">
    <source>
        <dbReference type="ARBA" id="ARBA00023136"/>
    </source>
</evidence>
<feature type="domain" description="Trichome birefringence-like C-terminal" evidence="10">
    <location>
        <begin position="108"/>
        <end position="389"/>
    </location>
</feature>
<sequence>MPPFGGRSGGVLAAVALSVSVLLLLALPLPAASARGAGPAARHRRDAATPGPAASCDVFSGSWVLGDGLAAYTGYSCSLIDAEFNCQLYGRPDSDYLRYRWKPAGCELPRFDGADFLTRMKGKTVMFVGDSLGRNQWESLVCLLHAAAPQSPAQLVSSDPLYNYKFLEYEVTVSFYRAPYLVDIDAVQGKRVLMLDDISGNAEAWRGADVLSFNSGHWWTHTGAMQGWDYMGESGRLSEDMDRTVAFQRGLTTWANWVDLNVDPAKTRVFFQSMSPTHYSSKEWPNPVSKNCYGETAPVVGLNSTATAGQQASTGQDQVIQAVLRGMRSPVRLLDITALSAMRKDAHPSVYSGDLTPAQRANPGAGGSVDCSHWCLPGLPDTWNQLFYTLLFYK</sequence>
<dbReference type="Pfam" id="PF13839">
    <property type="entry name" value="PC-Esterase"/>
    <property type="match status" value="1"/>
</dbReference>
<evidence type="ECO:0000256" key="3">
    <source>
        <dbReference type="ARBA" id="ARBA00022679"/>
    </source>
</evidence>
<name>A0A8T0MX49_PANVG</name>
<keyword evidence="6" id="KW-1133">Transmembrane helix</keyword>
<accession>A0A8T0MX49</accession>
<dbReference type="InterPro" id="IPR025846">
    <property type="entry name" value="TBL_N"/>
</dbReference>
<proteinExistence type="inferred from homology"/>
<dbReference type="GO" id="GO:0000139">
    <property type="term" value="C:Golgi membrane"/>
    <property type="evidence" value="ECO:0007669"/>
    <property type="project" value="UniProtKB-SubCell"/>
</dbReference>
<dbReference type="GO" id="GO:1990538">
    <property type="term" value="F:xylan O-acetyltransferase activity"/>
    <property type="evidence" value="ECO:0007669"/>
    <property type="project" value="UniProtKB-ARBA"/>
</dbReference>
<evidence type="ECO:0000259" key="11">
    <source>
        <dbReference type="Pfam" id="PF14416"/>
    </source>
</evidence>
<keyword evidence="9" id="KW-0732">Signal</keyword>
<evidence type="ECO:0008006" key="14">
    <source>
        <dbReference type="Google" id="ProtNLM"/>
    </source>
</evidence>
<dbReference type="Pfam" id="PF14416">
    <property type="entry name" value="PMR5N"/>
    <property type="match status" value="1"/>
</dbReference>
<evidence type="ECO:0000256" key="9">
    <source>
        <dbReference type="SAM" id="SignalP"/>
    </source>
</evidence>
<organism evidence="12 13">
    <name type="scientific">Panicum virgatum</name>
    <name type="common">Blackwell switchgrass</name>
    <dbReference type="NCBI Taxonomy" id="38727"/>
    <lineage>
        <taxon>Eukaryota</taxon>
        <taxon>Viridiplantae</taxon>
        <taxon>Streptophyta</taxon>
        <taxon>Embryophyta</taxon>
        <taxon>Tracheophyta</taxon>
        <taxon>Spermatophyta</taxon>
        <taxon>Magnoliopsida</taxon>
        <taxon>Liliopsida</taxon>
        <taxon>Poales</taxon>
        <taxon>Poaceae</taxon>
        <taxon>PACMAD clade</taxon>
        <taxon>Panicoideae</taxon>
        <taxon>Panicodae</taxon>
        <taxon>Paniceae</taxon>
        <taxon>Panicinae</taxon>
        <taxon>Panicum</taxon>
        <taxon>Panicum sect. Hiantes</taxon>
    </lineage>
</organism>
<keyword evidence="8" id="KW-0472">Membrane</keyword>
<keyword evidence="3" id="KW-0808">Transferase</keyword>
<dbReference type="PANTHER" id="PTHR32285">
    <property type="entry name" value="PROTEIN TRICHOME BIREFRINGENCE-LIKE 9-RELATED"/>
    <property type="match status" value="1"/>
</dbReference>
<dbReference type="EMBL" id="CM029054">
    <property type="protein sequence ID" value="KAG2541545.1"/>
    <property type="molecule type" value="Genomic_DNA"/>
</dbReference>
<evidence type="ECO:0000256" key="5">
    <source>
        <dbReference type="ARBA" id="ARBA00022968"/>
    </source>
</evidence>
<evidence type="ECO:0000256" key="1">
    <source>
        <dbReference type="ARBA" id="ARBA00004323"/>
    </source>
</evidence>
<feature type="domain" description="Trichome birefringence-like N-terminal" evidence="11">
    <location>
        <begin position="55"/>
        <end position="107"/>
    </location>
</feature>
<comment type="subcellular location">
    <subcellularLocation>
        <location evidence="1">Golgi apparatus membrane</location>
        <topology evidence="1">Single-pass type II membrane protein</topology>
    </subcellularLocation>
</comment>
<dbReference type="AlphaFoldDB" id="A0A8T0MX49"/>
<comment type="caution">
    <text evidence="12">The sequence shown here is derived from an EMBL/GenBank/DDBJ whole genome shotgun (WGS) entry which is preliminary data.</text>
</comment>
<feature type="signal peptide" evidence="9">
    <location>
        <begin position="1"/>
        <end position="34"/>
    </location>
</feature>
<dbReference type="Proteomes" id="UP000823388">
    <property type="component" value="Chromosome 9N"/>
</dbReference>
<protein>
    <recommendedName>
        <fullName evidence="14">Trichome birefringence-like N-terminal domain-containing protein</fullName>
    </recommendedName>
</protein>
<comment type="similarity">
    <text evidence="2">Belongs to the PC-esterase family. TBL subfamily.</text>
</comment>
<dbReference type="InterPro" id="IPR029962">
    <property type="entry name" value="TBL"/>
</dbReference>
<keyword evidence="13" id="KW-1185">Reference proteome</keyword>
<dbReference type="InterPro" id="IPR026057">
    <property type="entry name" value="TBL_C"/>
</dbReference>
<feature type="chain" id="PRO_5035855024" description="Trichome birefringence-like N-terminal domain-containing protein" evidence="9">
    <location>
        <begin position="35"/>
        <end position="394"/>
    </location>
</feature>
<dbReference type="PANTHER" id="PTHR32285:SF14">
    <property type="entry name" value="PROTEIN PMR5"/>
    <property type="match status" value="1"/>
</dbReference>